<organism evidence="3">
    <name type="scientific">marine metagenome</name>
    <dbReference type="NCBI Taxonomy" id="408172"/>
    <lineage>
        <taxon>unclassified sequences</taxon>
        <taxon>metagenomes</taxon>
        <taxon>ecological metagenomes</taxon>
    </lineage>
</organism>
<keyword evidence="1" id="KW-0378">Hydrolase</keyword>
<dbReference type="InterPro" id="IPR029058">
    <property type="entry name" value="AB_hydrolase_fold"/>
</dbReference>
<proteinExistence type="predicted"/>
<dbReference type="GO" id="GO:0016787">
    <property type="term" value="F:hydrolase activity"/>
    <property type="evidence" value="ECO:0007669"/>
    <property type="project" value="UniProtKB-KW"/>
</dbReference>
<sequence length="291" mass="32820">MIITTSDNVKLNVKKTGKGKVVLFVHEFGGDQRSWKPQVSYFSRRYECITFNARGYPPSDVPKSIESYSQERAVEDIYDVMNELSIDKAHIVGLSMGGFAALHFGIKYPKKTISLTIAGSGYGAEKKHEDYFRRLSSDVANQFIKLGSKEFSKIYGRASSRIPFLIKDKDGWDDFLNILGEHSDIGASMTMNAVQAKRPSLYDLEDTIKEISTPTLIVVGDEDDHCINPGLFLKKCIKASGLLILPKTGHTINLEEPSYFNNFLSDFFSQVENKKWLPRDPRSNPLEIMKT</sequence>
<feature type="domain" description="AB hydrolase-1" evidence="2">
    <location>
        <begin position="21"/>
        <end position="257"/>
    </location>
</feature>
<evidence type="ECO:0000259" key="2">
    <source>
        <dbReference type="Pfam" id="PF00561"/>
    </source>
</evidence>
<evidence type="ECO:0000313" key="3">
    <source>
        <dbReference type="EMBL" id="SVA09080.1"/>
    </source>
</evidence>
<name>A0A381SYI2_9ZZZZ</name>
<dbReference type="SUPFAM" id="SSF53474">
    <property type="entry name" value="alpha/beta-Hydrolases"/>
    <property type="match status" value="1"/>
</dbReference>
<gene>
    <name evidence="3" type="ORF">METZ01_LOCUS61934</name>
</gene>
<dbReference type="GO" id="GO:0016020">
    <property type="term" value="C:membrane"/>
    <property type="evidence" value="ECO:0007669"/>
    <property type="project" value="TreeGrafter"/>
</dbReference>
<reference evidence="3" key="1">
    <citation type="submission" date="2018-05" db="EMBL/GenBank/DDBJ databases">
        <authorList>
            <person name="Lanie J.A."/>
            <person name="Ng W.-L."/>
            <person name="Kazmierczak K.M."/>
            <person name="Andrzejewski T.M."/>
            <person name="Davidsen T.M."/>
            <person name="Wayne K.J."/>
            <person name="Tettelin H."/>
            <person name="Glass J.I."/>
            <person name="Rusch D."/>
            <person name="Podicherti R."/>
            <person name="Tsui H.-C.T."/>
            <person name="Winkler M.E."/>
        </authorList>
    </citation>
    <scope>NUCLEOTIDE SEQUENCE</scope>
</reference>
<dbReference type="PANTHER" id="PTHR43798">
    <property type="entry name" value="MONOACYLGLYCEROL LIPASE"/>
    <property type="match status" value="1"/>
</dbReference>
<dbReference type="Pfam" id="PF00561">
    <property type="entry name" value="Abhydrolase_1"/>
    <property type="match status" value="1"/>
</dbReference>
<dbReference type="InterPro" id="IPR000073">
    <property type="entry name" value="AB_hydrolase_1"/>
</dbReference>
<evidence type="ECO:0000256" key="1">
    <source>
        <dbReference type="ARBA" id="ARBA00022801"/>
    </source>
</evidence>
<dbReference type="Gene3D" id="3.40.50.1820">
    <property type="entry name" value="alpha/beta hydrolase"/>
    <property type="match status" value="1"/>
</dbReference>
<dbReference type="AlphaFoldDB" id="A0A381SYI2"/>
<dbReference type="EMBL" id="UINC01003766">
    <property type="protein sequence ID" value="SVA09080.1"/>
    <property type="molecule type" value="Genomic_DNA"/>
</dbReference>
<dbReference type="InterPro" id="IPR050266">
    <property type="entry name" value="AB_hydrolase_sf"/>
</dbReference>
<protein>
    <recommendedName>
        <fullName evidence="2">AB hydrolase-1 domain-containing protein</fullName>
    </recommendedName>
</protein>
<dbReference type="PANTHER" id="PTHR43798:SF31">
    <property type="entry name" value="AB HYDROLASE SUPERFAMILY PROTEIN YCLE"/>
    <property type="match status" value="1"/>
</dbReference>
<accession>A0A381SYI2</accession>